<keyword evidence="2" id="KW-0472">Membrane</keyword>
<feature type="transmembrane region" description="Helical" evidence="2">
    <location>
        <begin position="12"/>
        <end position="33"/>
    </location>
</feature>
<feature type="compositionally biased region" description="Pro residues" evidence="1">
    <location>
        <begin position="463"/>
        <end position="476"/>
    </location>
</feature>
<evidence type="ECO:0000313" key="4">
    <source>
        <dbReference type="Proteomes" id="UP000236742"/>
    </source>
</evidence>
<dbReference type="InterPro" id="IPR043129">
    <property type="entry name" value="ATPase_NBD"/>
</dbReference>
<gene>
    <name evidence="3" type="ORF">SAMN05421751_10124</name>
</gene>
<keyword evidence="4" id="KW-1185">Reference proteome</keyword>
<proteinExistence type="predicted"/>
<feature type="compositionally biased region" description="Basic and acidic residues" evidence="1">
    <location>
        <begin position="495"/>
        <end position="504"/>
    </location>
</feature>
<evidence type="ECO:0000256" key="1">
    <source>
        <dbReference type="SAM" id="MobiDB-lite"/>
    </source>
</evidence>
<feature type="compositionally biased region" description="Basic and acidic residues" evidence="1">
    <location>
        <begin position="647"/>
        <end position="661"/>
    </location>
</feature>
<feature type="transmembrane region" description="Helical" evidence="2">
    <location>
        <begin position="370"/>
        <end position="393"/>
    </location>
</feature>
<dbReference type="AlphaFoldDB" id="A0A1H5RMN9"/>
<organism evidence="3 4">
    <name type="scientific">Jhaorihella thermophila</name>
    <dbReference type="NCBI Taxonomy" id="488547"/>
    <lineage>
        <taxon>Bacteria</taxon>
        <taxon>Pseudomonadati</taxon>
        <taxon>Pseudomonadota</taxon>
        <taxon>Alphaproteobacteria</taxon>
        <taxon>Rhodobacterales</taxon>
        <taxon>Paracoccaceae</taxon>
        <taxon>Jhaorihella</taxon>
    </lineage>
</organism>
<feature type="compositionally biased region" description="Low complexity" evidence="1">
    <location>
        <begin position="450"/>
        <end position="462"/>
    </location>
</feature>
<feature type="region of interest" description="Disordered" evidence="1">
    <location>
        <begin position="247"/>
        <end position="266"/>
    </location>
</feature>
<evidence type="ECO:0000256" key="2">
    <source>
        <dbReference type="SAM" id="Phobius"/>
    </source>
</evidence>
<dbReference type="SUPFAM" id="SSF53067">
    <property type="entry name" value="Actin-like ATPase domain"/>
    <property type="match status" value="1"/>
</dbReference>
<dbReference type="Proteomes" id="UP000236742">
    <property type="component" value="Unassembled WGS sequence"/>
</dbReference>
<feature type="region of interest" description="Disordered" evidence="1">
    <location>
        <begin position="749"/>
        <end position="768"/>
    </location>
</feature>
<dbReference type="EMBL" id="FNVD01000001">
    <property type="protein sequence ID" value="SEF39364.1"/>
    <property type="molecule type" value="Genomic_DNA"/>
</dbReference>
<keyword evidence="2" id="KW-0812">Transmembrane</keyword>
<protein>
    <recommendedName>
        <fullName evidence="5">Type IV pilus biogenesis protein PilP</fullName>
    </recommendedName>
</protein>
<accession>A0A1H5RMN9</accession>
<name>A0A1H5RMN9_9RHOB</name>
<feature type="compositionally biased region" description="Low complexity" evidence="1">
    <location>
        <begin position="749"/>
        <end position="762"/>
    </location>
</feature>
<keyword evidence="2" id="KW-1133">Transmembrane helix</keyword>
<evidence type="ECO:0000313" key="3">
    <source>
        <dbReference type="EMBL" id="SEF39364.1"/>
    </source>
</evidence>
<reference evidence="3 4" key="1">
    <citation type="submission" date="2016-10" db="EMBL/GenBank/DDBJ databases">
        <authorList>
            <person name="de Groot N.N."/>
        </authorList>
    </citation>
    <scope>NUCLEOTIDE SEQUENCE [LARGE SCALE GENOMIC DNA]</scope>
    <source>
        <strain evidence="3 4">DSM 23413</strain>
    </source>
</reference>
<feature type="region of interest" description="Disordered" evidence="1">
    <location>
        <begin position="417"/>
        <end position="505"/>
    </location>
</feature>
<evidence type="ECO:0008006" key="5">
    <source>
        <dbReference type="Google" id="ProtNLM"/>
    </source>
</evidence>
<sequence length="849" mass="88572">MVNRLGKFPPPVFLSLGAVLLYGFAGFGPAGGAGSQRNRRMKPNFALSLSFDGITLLHRAGGGWRRVGSVALDAADLAGELADLRGRAEALDPAGVRCKLLIPNDQIRYMTIRTGRVSESERREAAAAALDGATPYALDELAFDVSADGEFTHIAAVARETLDEAESFANDHGFNPVSFVAVPEDESFAGEPFFGVTTLAPDLTDGAQVTPDEMAVVVIGEVEEPPAPEPQDAAIPGFASRRAKADRAAGEATDGMDPAGTADAPKIVPESAPEVERRLTIIQDDQPVSPADTPANAAESIIAEAKDGTSRQPVPQPIVPDSAVTAQRTTIPVAPPSPRIDDLPPDDESARLTVFGARQAPQAVGAWRHLGLVLSVALLLVLAAVAIWAMIFLEDGIAGLFRGRSDGDVVITAIEPPEAEEPDAASADTPPADTPSPEPQDATALPDSAPAPAAQIEAAEPATPAPTPPRPAPVDPVLPSIASLPAPTAAPRQPSSDKDARAEETLTETDAAVLEALRTPAGEAPDAEAPAGNDGAAPQDQALYAASGIWQTPPAVPEAPSIITLNDLYVASIDRTDLFSDAVVLPGAEALDTDAPLAVRASPAAAGTEFALDDRGLVEPTPEGTLTPEGILVHLGKPPVVPPPTPERPEVARQEQEAQERDARLAKIRPRARPGDLIEANERANLGGRSRAELGKLRPRLRPERDIPQAEPDAPATAQAVATAYRPKARPRNFSAAVERALASAQSGGAAATGPAVPASAAFKPNRPSAATVTRRATVKNAIRLRDVTLIGVYGTSANRRALVRLSSGRYKKVKVGDRIDGGQIIAIGDDELRYRKGSRNVVLKMPKG</sequence>
<feature type="region of interest" description="Disordered" evidence="1">
    <location>
        <begin position="640"/>
        <end position="661"/>
    </location>
</feature>